<keyword evidence="2" id="KW-0949">S-adenosyl-L-methionine</keyword>
<dbReference type="SUPFAM" id="SSF102114">
    <property type="entry name" value="Radical SAM enzymes"/>
    <property type="match status" value="1"/>
</dbReference>
<gene>
    <name evidence="7" type="ORF">LCGC14_2639250</name>
</gene>
<dbReference type="GO" id="GO:0046872">
    <property type="term" value="F:metal ion binding"/>
    <property type="evidence" value="ECO:0007669"/>
    <property type="project" value="UniProtKB-KW"/>
</dbReference>
<dbReference type="PROSITE" id="PS51918">
    <property type="entry name" value="RADICAL_SAM"/>
    <property type="match status" value="1"/>
</dbReference>
<dbReference type="PANTHER" id="PTHR43409">
    <property type="entry name" value="ANAEROBIC MAGNESIUM-PROTOPORPHYRIN IX MONOMETHYL ESTER CYCLASE-RELATED"/>
    <property type="match status" value="1"/>
</dbReference>
<keyword evidence="4" id="KW-0408">Iron</keyword>
<dbReference type="PANTHER" id="PTHR43409:SF7">
    <property type="entry name" value="BLL1977 PROTEIN"/>
    <property type="match status" value="1"/>
</dbReference>
<keyword evidence="5" id="KW-0411">Iron-sulfur</keyword>
<evidence type="ECO:0000259" key="6">
    <source>
        <dbReference type="PROSITE" id="PS51918"/>
    </source>
</evidence>
<dbReference type="SMART" id="SM00729">
    <property type="entry name" value="Elp3"/>
    <property type="match status" value="1"/>
</dbReference>
<evidence type="ECO:0000256" key="5">
    <source>
        <dbReference type="ARBA" id="ARBA00023014"/>
    </source>
</evidence>
<keyword evidence="3" id="KW-0479">Metal-binding</keyword>
<accession>A0A0F9CQ94</accession>
<dbReference type="SFLD" id="SFLDS00029">
    <property type="entry name" value="Radical_SAM"/>
    <property type="match status" value="1"/>
</dbReference>
<dbReference type="SFLD" id="SFLDG01082">
    <property type="entry name" value="B12-binding_domain_containing"/>
    <property type="match status" value="1"/>
</dbReference>
<evidence type="ECO:0000256" key="1">
    <source>
        <dbReference type="ARBA" id="ARBA00001966"/>
    </source>
</evidence>
<dbReference type="GO" id="GO:0051536">
    <property type="term" value="F:iron-sulfur cluster binding"/>
    <property type="evidence" value="ECO:0007669"/>
    <property type="project" value="UniProtKB-KW"/>
</dbReference>
<dbReference type="AlphaFoldDB" id="A0A0F9CQ94"/>
<dbReference type="Gene3D" id="3.80.30.20">
    <property type="entry name" value="tm_1862 like domain"/>
    <property type="match status" value="1"/>
</dbReference>
<evidence type="ECO:0000313" key="7">
    <source>
        <dbReference type="EMBL" id="KKK98786.1"/>
    </source>
</evidence>
<organism evidence="7">
    <name type="scientific">marine sediment metagenome</name>
    <dbReference type="NCBI Taxonomy" id="412755"/>
    <lineage>
        <taxon>unclassified sequences</taxon>
        <taxon>metagenomes</taxon>
        <taxon>ecological metagenomes</taxon>
    </lineage>
</organism>
<dbReference type="InterPro" id="IPR006638">
    <property type="entry name" value="Elp3/MiaA/NifB-like_rSAM"/>
</dbReference>
<proteinExistence type="predicted"/>
<dbReference type="CDD" id="cd01335">
    <property type="entry name" value="Radical_SAM"/>
    <property type="match status" value="1"/>
</dbReference>
<evidence type="ECO:0000256" key="3">
    <source>
        <dbReference type="ARBA" id="ARBA00022723"/>
    </source>
</evidence>
<dbReference type="EMBL" id="LAZR01045473">
    <property type="protein sequence ID" value="KKK98786.1"/>
    <property type="molecule type" value="Genomic_DNA"/>
</dbReference>
<dbReference type="GO" id="GO:0003824">
    <property type="term" value="F:catalytic activity"/>
    <property type="evidence" value="ECO:0007669"/>
    <property type="project" value="InterPro"/>
</dbReference>
<dbReference type="Pfam" id="PF04055">
    <property type="entry name" value="Radical_SAM"/>
    <property type="match status" value="1"/>
</dbReference>
<dbReference type="InterPro" id="IPR051198">
    <property type="entry name" value="BchE-like"/>
</dbReference>
<dbReference type="InterPro" id="IPR058240">
    <property type="entry name" value="rSAM_sf"/>
</dbReference>
<name>A0A0F9CQ94_9ZZZZ</name>
<comment type="caution">
    <text evidence="7">The sequence shown here is derived from an EMBL/GenBank/DDBJ whole genome shotgun (WGS) entry which is preliminary data.</text>
</comment>
<sequence length="288" mass="33486">DILSGQAKKGVARAPRIKNLDKIPYPAWDMIDKPFSVTLFPGERYGLGHKAMTIIGSRGCPHNCHFCGNIYRAPVIYRSVENIIGELVELMKRDVYYFRFEDDNFTIHPAFENLCKQIYQLGIRYKCHTRSNLLTLKKAELMKMSGCEECGLGVESADDYVLKLNNKGVTTDMNIIAVKTLKSAGLRAKTYFMAGLPGETDKTLELNKEFMQITKPDKWTLSTFTPYPGCAIFNYPEKYGIQIIEPDWSKWWNFCEDSFNHLLVGQTKEQMWNRYREFYDFLREEKWK</sequence>
<evidence type="ECO:0000256" key="4">
    <source>
        <dbReference type="ARBA" id="ARBA00023004"/>
    </source>
</evidence>
<dbReference type="InterPro" id="IPR007197">
    <property type="entry name" value="rSAM"/>
</dbReference>
<feature type="domain" description="Radical SAM core" evidence="6">
    <location>
        <begin position="46"/>
        <end position="262"/>
    </location>
</feature>
<feature type="non-terminal residue" evidence="7">
    <location>
        <position position="1"/>
    </location>
</feature>
<evidence type="ECO:0000256" key="2">
    <source>
        <dbReference type="ARBA" id="ARBA00022691"/>
    </source>
</evidence>
<protein>
    <recommendedName>
        <fullName evidence="6">Radical SAM core domain-containing protein</fullName>
    </recommendedName>
</protein>
<dbReference type="InterPro" id="IPR023404">
    <property type="entry name" value="rSAM_horseshoe"/>
</dbReference>
<comment type="cofactor">
    <cofactor evidence="1">
        <name>[4Fe-4S] cluster</name>
        <dbReference type="ChEBI" id="CHEBI:49883"/>
    </cofactor>
</comment>
<reference evidence="7" key="1">
    <citation type="journal article" date="2015" name="Nature">
        <title>Complex archaea that bridge the gap between prokaryotes and eukaryotes.</title>
        <authorList>
            <person name="Spang A."/>
            <person name="Saw J.H."/>
            <person name="Jorgensen S.L."/>
            <person name="Zaremba-Niedzwiedzka K."/>
            <person name="Martijn J."/>
            <person name="Lind A.E."/>
            <person name="van Eijk R."/>
            <person name="Schleper C."/>
            <person name="Guy L."/>
            <person name="Ettema T.J."/>
        </authorList>
    </citation>
    <scope>NUCLEOTIDE SEQUENCE</scope>
</reference>